<comment type="caution">
    <text evidence="15">The sequence shown here is derived from an EMBL/GenBank/DDBJ whole genome shotgun (WGS) entry which is preliminary data.</text>
</comment>
<evidence type="ECO:0000256" key="6">
    <source>
        <dbReference type="ARBA" id="ARBA00022519"/>
    </source>
</evidence>
<evidence type="ECO:0000259" key="14">
    <source>
        <dbReference type="Pfam" id="PF01618"/>
    </source>
</evidence>
<dbReference type="PANTHER" id="PTHR30625">
    <property type="entry name" value="PROTEIN TOLQ"/>
    <property type="match status" value="1"/>
</dbReference>
<dbReference type="PANTHER" id="PTHR30625:SF14">
    <property type="entry name" value="BIOPOLYMER TRANSPORT PROTEIN EXBB"/>
    <property type="match status" value="1"/>
</dbReference>
<evidence type="ECO:0000256" key="2">
    <source>
        <dbReference type="ARBA" id="ARBA00011471"/>
    </source>
</evidence>
<keyword evidence="6" id="KW-0997">Cell inner membrane</keyword>
<keyword evidence="5" id="KW-1003">Cell membrane</keyword>
<dbReference type="InterPro" id="IPR002898">
    <property type="entry name" value="MotA_ExbB_proton_chnl"/>
</dbReference>
<evidence type="ECO:0000256" key="5">
    <source>
        <dbReference type="ARBA" id="ARBA00022475"/>
    </source>
</evidence>
<evidence type="ECO:0000256" key="1">
    <source>
        <dbReference type="ARBA" id="ARBA00004429"/>
    </source>
</evidence>
<accession>A0ABW4KQ99</accession>
<feature type="transmembrane region" description="Helical" evidence="13">
    <location>
        <begin position="166"/>
        <end position="187"/>
    </location>
</feature>
<name>A0ABW4KQ99_9BURK</name>
<evidence type="ECO:0000313" key="16">
    <source>
        <dbReference type="Proteomes" id="UP001597304"/>
    </source>
</evidence>
<feature type="domain" description="MotA/TolQ/ExbB proton channel" evidence="14">
    <location>
        <begin position="92"/>
        <end position="199"/>
    </location>
</feature>
<feature type="transmembrane region" description="Helical" evidence="13">
    <location>
        <begin position="12"/>
        <end position="34"/>
    </location>
</feature>
<keyword evidence="16" id="KW-1185">Reference proteome</keyword>
<gene>
    <name evidence="15" type="ORF">ACFSF0_06600</name>
</gene>
<dbReference type="Pfam" id="PF01618">
    <property type="entry name" value="MotA_ExbB"/>
    <property type="match status" value="1"/>
</dbReference>
<evidence type="ECO:0000256" key="13">
    <source>
        <dbReference type="SAM" id="Phobius"/>
    </source>
</evidence>
<dbReference type="Proteomes" id="UP001597304">
    <property type="component" value="Unassembled WGS sequence"/>
</dbReference>
<evidence type="ECO:0000313" key="15">
    <source>
        <dbReference type="EMBL" id="MFD1710267.1"/>
    </source>
</evidence>
<keyword evidence="8 12" id="KW-0653">Protein transport</keyword>
<protein>
    <recommendedName>
        <fullName evidence="3">Biopolymer transport protein ExbB</fullName>
    </recommendedName>
</protein>
<keyword evidence="7 13" id="KW-0812">Transmembrane</keyword>
<proteinExistence type="inferred from homology"/>
<comment type="subcellular location">
    <subcellularLocation>
        <location evidence="1">Cell inner membrane</location>
        <topology evidence="1">Multi-pass membrane protein</topology>
    </subcellularLocation>
    <subcellularLocation>
        <location evidence="12">Membrane</location>
        <topology evidence="12">Multi-pass membrane protein</topology>
    </subcellularLocation>
</comment>
<evidence type="ECO:0000256" key="11">
    <source>
        <dbReference type="ARBA" id="ARBA00024816"/>
    </source>
</evidence>
<dbReference type="InterPro" id="IPR050790">
    <property type="entry name" value="ExbB/TolQ_transport"/>
</dbReference>
<comment type="subunit">
    <text evidence="2">The accessory proteins ExbB and ExbD seem to form a complex with TonB.</text>
</comment>
<keyword evidence="10 13" id="KW-0472">Membrane</keyword>
<feature type="transmembrane region" description="Helical" evidence="13">
    <location>
        <begin position="120"/>
        <end position="142"/>
    </location>
</feature>
<evidence type="ECO:0000256" key="10">
    <source>
        <dbReference type="ARBA" id="ARBA00023136"/>
    </source>
</evidence>
<comment type="similarity">
    <text evidence="12">Belongs to the exbB/tolQ family.</text>
</comment>
<organism evidence="15 16">
    <name type="scientific">Ottowia flava</name>
    <dbReference type="NCBI Taxonomy" id="2675430"/>
    <lineage>
        <taxon>Bacteria</taxon>
        <taxon>Pseudomonadati</taxon>
        <taxon>Pseudomonadota</taxon>
        <taxon>Betaproteobacteria</taxon>
        <taxon>Burkholderiales</taxon>
        <taxon>Comamonadaceae</taxon>
        <taxon>Ottowia</taxon>
    </lineage>
</organism>
<evidence type="ECO:0000256" key="7">
    <source>
        <dbReference type="ARBA" id="ARBA00022692"/>
    </source>
</evidence>
<dbReference type="EMBL" id="JBHUEJ010000015">
    <property type="protein sequence ID" value="MFD1710267.1"/>
    <property type="molecule type" value="Genomic_DNA"/>
</dbReference>
<dbReference type="RefSeq" id="WP_147912022.1">
    <property type="nucleotide sequence ID" value="NZ_JBHUEJ010000015.1"/>
</dbReference>
<evidence type="ECO:0000256" key="3">
    <source>
        <dbReference type="ARBA" id="ARBA00022093"/>
    </source>
</evidence>
<comment type="function">
    <text evidence="11">Involved in the TonB-dependent energy-dependent transport of various receptor-bound substrates. Protects ExbD from proteolytic degradation and functionally stabilizes TonB.</text>
</comment>
<evidence type="ECO:0000256" key="9">
    <source>
        <dbReference type="ARBA" id="ARBA00022989"/>
    </source>
</evidence>
<keyword evidence="4 12" id="KW-0813">Transport</keyword>
<reference evidence="16" key="1">
    <citation type="journal article" date="2019" name="Int. J. Syst. Evol. Microbiol.">
        <title>The Global Catalogue of Microorganisms (GCM) 10K type strain sequencing project: providing services to taxonomists for standard genome sequencing and annotation.</title>
        <authorList>
            <consortium name="The Broad Institute Genomics Platform"/>
            <consortium name="The Broad Institute Genome Sequencing Center for Infectious Disease"/>
            <person name="Wu L."/>
            <person name="Ma J."/>
        </authorList>
    </citation>
    <scope>NUCLEOTIDE SEQUENCE [LARGE SCALE GENOMIC DNA]</scope>
    <source>
        <strain evidence="16">LMG 29247</strain>
    </source>
</reference>
<evidence type="ECO:0000256" key="8">
    <source>
        <dbReference type="ARBA" id="ARBA00022927"/>
    </source>
</evidence>
<keyword evidence="9 13" id="KW-1133">Transmembrane helix</keyword>
<evidence type="ECO:0000256" key="12">
    <source>
        <dbReference type="RuleBase" id="RU004057"/>
    </source>
</evidence>
<evidence type="ECO:0000256" key="4">
    <source>
        <dbReference type="ARBA" id="ARBA00022448"/>
    </source>
</evidence>
<sequence length="212" mass="22405">MNLQHVFSQSDAIGKAVAILLLLMSIASWVVILYKAWMLRRASSDVARSVTAFWQAPSLDEAATRIGGFDKGQLVTPLIAATQRPAGGTLAAAGDRAQQLTRVLRDTLHATMGRLQFGQVLLATVGSTAPFVGLLGTVWGIYHALTSIAAANQIGIDKVAGPVGEALIMTAAGLAVAIPAVLAYNWFGRTIGRIEAELEGFARDLRELMAGH</sequence>